<keyword evidence="3" id="KW-1185">Reference proteome</keyword>
<dbReference type="InterPro" id="IPR011042">
    <property type="entry name" value="6-blade_b-propeller_TolB-like"/>
</dbReference>
<evidence type="ECO:0000313" key="3">
    <source>
        <dbReference type="Proteomes" id="UP000612899"/>
    </source>
</evidence>
<dbReference type="InterPro" id="IPR011041">
    <property type="entry name" value="Quinoprot_gluc/sorb_DH_b-prop"/>
</dbReference>
<name>A0A8J3Q675_9ACTN</name>
<dbReference type="InterPro" id="IPR012938">
    <property type="entry name" value="Glc/Sorbosone_DH"/>
</dbReference>
<dbReference type="SUPFAM" id="SSF50952">
    <property type="entry name" value="Soluble quinoprotein glucose dehydrogenase"/>
    <property type="match status" value="1"/>
</dbReference>
<dbReference type="Gene3D" id="2.120.10.30">
    <property type="entry name" value="TolB, C-terminal domain"/>
    <property type="match status" value="1"/>
</dbReference>
<dbReference type="PANTHER" id="PTHR19328:SF13">
    <property type="entry name" value="HIPL1 PROTEIN"/>
    <property type="match status" value="1"/>
</dbReference>
<evidence type="ECO:0000259" key="1">
    <source>
        <dbReference type="Pfam" id="PF07995"/>
    </source>
</evidence>
<dbReference type="AlphaFoldDB" id="A0A8J3Q675"/>
<comment type="caution">
    <text evidence="2">The sequence shown here is derived from an EMBL/GenBank/DDBJ whole genome shotgun (WGS) entry which is preliminary data.</text>
</comment>
<proteinExistence type="predicted"/>
<gene>
    <name evidence="2" type="ORF">Rhe02_26420</name>
</gene>
<organism evidence="2 3">
    <name type="scientific">Rhizocola hellebori</name>
    <dbReference type="NCBI Taxonomy" id="1392758"/>
    <lineage>
        <taxon>Bacteria</taxon>
        <taxon>Bacillati</taxon>
        <taxon>Actinomycetota</taxon>
        <taxon>Actinomycetes</taxon>
        <taxon>Micromonosporales</taxon>
        <taxon>Micromonosporaceae</taxon>
        <taxon>Rhizocola</taxon>
    </lineage>
</organism>
<dbReference type="EMBL" id="BONY01000013">
    <property type="protein sequence ID" value="GIH04575.1"/>
    <property type="molecule type" value="Genomic_DNA"/>
</dbReference>
<dbReference type="Proteomes" id="UP000612899">
    <property type="component" value="Unassembled WGS sequence"/>
</dbReference>
<evidence type="ECO:0000313" key="2">
    <source>
        <dbReference type="EMBL" id="GIH04575.1"/>
    </source>
</evidence>
<accession>A0A8J3Q675</accession>
<feature type="domain" description="Glucose/Sorbosone dehydrogenase" evidence="1">
    <location>
        <begin position="33"/>
        <end position="327"/>
    </location>
</feature>
<protein>
    <submittedName>
        <fullName evidence="2">Oxidoreductase</fullName>
    </submittedName>
</protein>
<dbReference type="PANTHER" id="PTHR19328">
    <property type="entry name" value="HEDGEHOG-INTERACTING PROTEIN"/>
    <property type="match status" value="1"/>
</dbReference>
<dbReference type="Pfam" id="PF07995">
    <property type="entry name" value="GSDH"/>
    <property type="match status" value="1"/>
</dbReference>
<reference evidence="2" key="1">
    <citation type="submission" date="2021-01" db="EMBL/GenBank/DDBJ databases">
        <title>Whole genome shotgun sequence of Rhizocola hellebori NBRC 109834.</title>
        <authorList>
            <person name="Komaki H."/>
            <person name="Tamura T."/>
        </authorList>
    </citation>
    <scope>NUCLEOTIDE SEQUENCE</scope>
    <source>
        <strain evidence="2">NBRC 109834</strain>
    </source>
</reference>
<sequence>MATQPPPVPTPAPSASALGTPVVTAKDVIAKGLKAPWGIAFLPDGSALVTERDSKRVLKLTKGTGHDSPYAVSEVGVIQEADPGGEGGLLGIAVSPDYAQDQTIFLYYTSSTDNRVVRWKIGGKPEPILTGIPMAGNHDGGRLAFGPDKMLYVTTGDAARSANSQDKNSLGGKILRMTPDGKPAPGNPFNNYAWTFGHRNVQGISWDSSGRMWASEFGQNTWDEINLIEKGNNYGWPEVEGAAGDKRFTDPIAAFPTSESSCSGTAVAGDILAVACLRGQRLILVHVPPGGVSKPNAQLVKEFGRLRAAVLAPDKSLWVLTNNFDGRCNAGCTKHPDDDRILRITVGT</sequence>